<evidence type="ECO:0000313" key="1">
    <source>
        <dbReference type="EMBL" id="PNX57809.1"/>
    </source>
</evidence>
<evidence type="ECO:0000313" key="2">
    <source>
        <dbReference type="Proteomes" id="UP000236291"/>
    </source>
</evidence>
<reference evidence="1 2" key="1">
    <citation type="journal article" date="2014" name="Am. J. Bot.">
        <title>Genome assembly and annotation for red clover (Trifolium pratense; Fabaceae).</title>
        <authorList>
            <person name="Istvanek J."/>
            <person name="Jaros M."/>
            <person name="Krenek A."/>
            <person name="Repkova J."/>
        </authorList>
    </citation>
    <scope>NUCLEOTIDE SEQUENCE [LARGE SCALE GENOMIC DNA]</scope>
    <source>
        <strain evidence="2">cv. Tatra</strain>
        <tissue evidence="1">Young leaves</tissue>
    </source>
</reference>
<organism evidence="1 2">
    <name type="scientific">Trifolium pratense</name>
    <name type="common">Red clover</name>
    <dbReference type="NCBI Taxonomy" id="57577"/>
    <lineage>
        <taxon>Eukaryota</taxon>
        <taxon>Viridiplantae</taxon>
        <taxon>Streptophyta</taxon>
        <taxon>Embryophyta</taxon>
        <taxon>Tracheophyta</taxon>
        <taxon>Spermatophyta</taxon>
        <taxon>Magnoliopsida</taxon>
        <taxon>eudicotyledons</taxon>
        <taxon>Gunneridae</taxon>
        <taxon>Pentapetalae</taxon>
        <taxon>rosids</taxon>
        <taxon>fabids</taxon>
        <taxon>Fabales</taxon>
        <taxon>Fabaceae</taxon>
        <taxon>Papilionoideae</taxon>
        <taxon>50 kb inversion clade</taxon>
        <taxon>NPAAA clade</taxon>
        <taxon>Hologalegina</taxon>
        <taxon>IRL clade</taxon>
        <taxon>Trifolieae</taxon>
        <taxon>Trifolium</taxon>
    </lineage>
</organism>
<sequence>VNAPFLKDGKQDSVRIETSKTAEEGIKLPECHSFREDVLVPREEKEISAPKDGVRLPKKVETQADTVKDCRCFLKSYRTKPADVKLASNGVVATIINGEVVPLVQDRIADAGFNDLVLIPMGADKVFLRSLVGTDVLGT</sequence>
<dbReference type="EMBL" id="ASHM01125089">
    <property type="protein sequence ID" value="PNX57809.1"/>
    <property type="molecule type" value="Genomic_DNA"/>
</dbReference>
<proteinExistence type="predicted"/>
<feature type="non-terminal residue" evidence="1">
    <location>
        <position position="1"/>
    </location>
</feature>
<accession>A0A2K3JUS5</accession>
<gene>
    <name evidence="1" type="ORF">L195_g058878</name>
</gene>
<dbReference type="Proteomes" id="UP000236291">
    <property type="component" value="Unassembled WGS sequence"/>
</dbReference>
<reference evidence="1 2" key="2">
    <citation type="journal article" date="2017" name="Front. Plant Sci.">
        <title>Gene Classification and Mining of Molecular Markers Useful in Red Clover (Trifolium pratense) Breeding.</title>
        <authorList>
            <person name="Istvanek J."/>
            <person name="Dluhosova J."/>
            <person name="Dluhos P."/>
            <person name="Patkova L."/>
            <person name="Nedelnik J."/>
            <person name="Repkova J."/>
        </authorList>
    </citation>
    <scope>NUCLEOTIDE SEQUENCE [LARGE SCALE GENOMIC DNA]</scope>
    <source>
        <strain evidence="2">cv. Tatra</strain>
        <tissue evidence="1">Young leaves</tissue>
    </source>
</reference>
<feature type="non-terminal residue" evidence="1">
    <location>
        <position position="139"/>
    </location>
</feature>
<name>A0A2K3JUS5_TRIPR</name>
<dbReference type="AlphaFoldDB" id="A0A2K3JUS5"/>
<comment type="caution">
    <text evidence="1">The sequence shown here is derived from an EMBL/GenBank/DDBJ whole genome shotgun (WGS) entry which is preliminary data.</text>
</comment>
<protein>
    <submittedName>
        <fullName evidence="1">Putative sulfate transporter</fullName>
    </submittedName>
</protein>